<keyword evidence="1" id="KW-0812">Transmembrane</keyword>
<feature type="transmembrane region" description="Helical" evidence="1">
    <location>
        <begin position="87"/>
        <end position="110"/>
    </location>
</feature>
<evidence type="ECO:0000256" key="1">
    <source>
        <dbReference type="SAM" id="Phobius"/>
    </source>
</evidence>
<name>A0ABW5AWM4_9FLAO</name>
<keyword evidence="1" id="KW-1133">Transmembrane helix</keyword>
<comment type="caution">
    <text evidence="2">The sequence shown here is derived from an EMBL/GenBank/DDBJ whole genome shotgun (WGS) entry which is preliminary data.</text>
</comment>
<keyword evidence="1" id="KW-0472">Membrane</keyword>
<sequence length="113" mass="13764">MLKGLYYNTFLSTFEFIMGIFKTRKNKRFNYSPRYWDDKGEGNPYQMEHKFDKFRSTVGKSGNLKNRFSTAWDELKNHSDKKVNLRILWIFLILLFIFLYLIDFDLSIFFTRS</sequence>
<organism evidence="2 3">
    <name type="scientific">Aquimarina celericrescens</name>
    <dbReference type="NCBI Taxonomy" id="1964542"/>
    <lineage>
        <taxon>Bacteria</taxon>
        <taxon>Pseudomonadati</taxon>
        <taxon>Bacteroidota</taxon>
        <taxon>Flavobacteriia</taxon>
        <taxon>Flavobacteriales</taxon>
        <taxon>Flavobacteriaceae</taxon>
        <taxon>Aquimarina</taxon>
    </lineage>
</organism>
<feature type="transmembrane region" description="Helical" evidence="1">
    <location>
        <begin position="6"/>
        <end position="24"/>
    </location>
</feature>
<evidence type="ECO:0000313" key="2">
    <source>
        <dbReference type="EMBL" id="MFD2187404.1"/>
    </source>
</evidence>
<evidence type="ECO:0000313" key="3">
    <source>
        <dbReference type="Proteomes" id="UP001597344"/>
    </source>
</evidence>
<protein>
    <submittedName>
        <fullName evidence="2">Riboflavin synthase subunit beta</fullName>
    </submittedName>
</protein>
<dbReference type="RefSeq" id="WP_378320401.1">
    <property type="nucleotide sequence ID" value="NZ_JBHUHY010000011.1"/>
</dbReference>
<keyword evidence="3" id="KW-1185">Reference proteome</keyword>
<reference evidence="3" key="1">
    <citation type="journal article" date="2019" name="Int. J. Syst. Evol. Microbiol.">
        <title>The Global Catalogue of Microorganisms (GCM) 10K type strain sequencing project: providing services to taxonomists for standard genome sequencing and annotation.</title>
        <authorList>
            <consortium name="The Broad Institute Genomics Platform"/>
            <consortium name="The Broad Institute Genome Sequencing Center for Infectious Disease"/>
            <person name="Wu L."/>
            <person name="Ma J."/>
        </authorList>
    </citation>
    <scope>NUCLEOTIDE SEQUENCE [LARGE SCALE GENOMIC DNA]</scope>
    <source>
        <strain evidence="3">DT92</strain>
    </source>
</reference>
<dbReference type="Proteomes" id="UP001597344">
    <property type="component" value="Unassembled WGS sequence"/>
</dbReference>
<proteinExistence type="predicted"/>
<dbReference type="EMBL" id="JBHUHY010000011">
    <property type="protein sequence ID" value="MFD2187404.1"/>
    <property type="molecule type" value="Genomic_DNA"/>
</dbReference>
<gene>
    <name evidence="2" type="ORF">ACFSJT_11445</name>
</gene>
<accession>A0ABW5AWM4</accession>